<feature type="region of interest" description="Disordered" evidence="1">
    <location>
        <begin position="72"/>
        <end position="100"/>
    </location>
</feature>
<proteinExistence type="predicted"/>
<sequence>MELSLTGNSQSALPPPLRTLLLLSARRGVRHWRISPSPAAYPPLRSVRTAASGAAEAGGAARVARMAMGGAEQHAAAGKRSSAGGLSGAHGRRAGTEARRVSVRVAGEQIRIGSRIQYSRK</sequence>
<evidence type="ECO:0000256" key="1">
    <source>
        <dbReference type="SAM" id="MobiDB-lite"/>
    </source>
</evidence>
<dbReference type="Proteomes" id="UP000823388">
    <property type="component" value="Chromosome 2N"/>
</dbReference>
<keyword evidence="3" id="KW-1185">Reference proteome</keyword>
<accession>A0A8T0VG37</accession>
<reference evidence="2" key="1">
    <citation type="submission" date="2020-05" db="EMBL/GenBank/DDBJ databases">
        <title>WGS assembly of Panicum virgatum.</title>
        <authorList>
            <person name="Lovell J.T."/>
            <person name="Jenkins J."/>
            <person name="Shu S."/>
            <person name="Juenger T.E."/>
            <person name="Schmutz J."/>
        </authorList>
    </citation>
    <scope>NUCLEOTIDE SEQUENCE</scope>
    <source>
        <strain evidence="2">AP13</strain>
    </source>
</reference>
<evidence type="ECO:0000313" key="3">
    <source>
        <dbReference type="Proteomes" id="UP000823388"/>
    </source>
</evidence>
<organism evidence="2 3">
    <name type="scientific">Panicum virgatum</name>
    <name type="common">Blackwell switchgrass</name>
    <dbReference type="NCBI Taxonomy" id="38727"/>
    <lineage>
        <taxon>Eukaryota</taxon>
        <taxon>Viridiplantae</taxon>
        <taxon>Streptophyta</taxon>
        <taxon>Embryophyta</taxon>
        <taxon>Tracheophyta</taxon>
        <taxon>Spermatophyta</taxon>
        <taxon>Magnoliopsida</taxon>
        <taxon>Liliopsida</taxon>
        <taxon>Poales</taxon>
        <taxon>Poaceae</taxon>
        <taxon>PACMAD clade</taxon>
        <taxon>Panicoideae</taxon>
        <taxon>Panicodae</taxon>
        <taxon>Paniceae</taxon>
        <taxon>Panicinae</taxon>
        <taxon>Panicum</taxon>
        <taxon>Panicum sect. Hiantes</taxon>
    </lineage>
</organism>
<protein>
    <submittedName>
        <fullName evidence="2">Uncharacterized protein</fullName>
    </submittedName>
</protein>
<name>A0A8T0VG37_PANVG</name>
<comment type="caution">
    <text evidence="2">The sequence shown here is derived from an EMBL/GenBank/DDBJ whole genome shotgun (WGS) entry which is preliminary data.</text>
</comment>
<evidence type="ECO:0000313" key="2">
    <source>
        <dbReference type="EMBL" id="KAG2632556.1"/>
    </source>
</evidence>
<dbReference type="AlphaFoldDB" id="A0A8T0VG37"/>
<gene>
    <name evidence="2" type="ORF">PVAP13_2NG114146</name>
</gene>
<dbReference type="EMBL" id="CM029040">
    <property type="protein sequence ID" value="KAG2632556.1"/>
    <property type="molecule type" value="Genomic_DNA"/>
</dbReference>